<feature type="transmembrane region" description="Helical" evidence="10">
    <location>
        <begin position="477"/>
        <end position="497"/>
    </location>
</feature>
<gene>
    <name evidence="12" type="ORF">KDK92_16470</name>
</gene>
<keyword evidence="13" id="KW-1185">Reference proteome</keyword>
<organism evidence="12 13">
    <name type="scientific">Oceanirhabdus seepicola</name>
    <dbReference type="NCBI Taxonomy" id="2828781"/>
    <lineage>
        <taxon>Bacteria</taxon>
        <taxon>Bacillati</taxon>
        <taxon>Bacillota</taxon>
        <taxon>Clostridia</taxon>
        <taxon>Eubacteriales</taxon>
        <taxon>Clostridiaceae</taxon>
        <taxon>Oceanirhabdus</taxon>
    </lineage>
</organism>
<dbReference type="GO" id="GO:0005524">
    <property type="term" value="F:ATP binding"/>
    <property type="evidence" value="ECO:0007669"/>
    <property type="project" value="UniProtKB-KW"/>
</dbReference>
<dbReference type="Gene3D" id="3.40.50.300">
    <property type="entry name" value="P-loop containing nucleotide triphosphate hydrolases"/>
    <property type="match status" value="1"/>
</dbReference>
<comment type="caution">
    <text evidence="12">The sequence shown here is derived from an EMBL/GenBank/DDBJ whole genome shotgun (WGS) entry which is preliminary data.</text>
</comment>
<proteinExistence type="inferred from homology"/>
<dbReference type="Pfam" id="PF00005">
    <property type="entry name" value="ABC_tran"/>
    <property type="match status" value="1"/>
</dbReference>
<keyword evidence="7 10" id="KW-1133">Transmembrane helix</keyword>
<name>A0A9J6P3E9_9CLOT</name>
<accession>A0A9J6P3E9</accession>
<dbReference type="InterPro" id="IPR027417">
    <property type="entry name" value="P-loop_NTPase"/>
</dbReference>
<dbReference type="GO" id="GO:0016887">
    <property type="term" value="F:ATP hydrolysis activity"/>
    <property type="evidence" value="ECO:0007669"/>
    <property type="project" value="InterPro"/>
</dbReference>
<evidence type="ECO:0000256" key="7">
    <source>
        <dbReference type="ARBA" id="ARBA00022989"/>
    </source>
</evidence>
<dbReference type="PANTHER" id="PTHR42798:SF6">
    <property type="entry name" value="CELL DIVISION ATP-BINDING PROTEIN FTSE"/>
    <property type="match status" value="1"/>
</dbReference>
<keyword evidence="8 10" id="KW-0472">Membrane</keyword>
<evidence type="ECO:0000256" key="1">
    <source>
        <dbReference type="ARBA" id="ARBA00004429"/>
    </source>
</evidence>
<keyword evidence="2" id="KW-0813">Transport</keyword>
<dbReference type="InterPro" id="IPR003593">
    <property type="entry name" value="AAA+_ATPase"/>
</dbReference>
<reference evidence="12" key="2">
    <citation type="submission" date="2021-04" db="EMBL/GenBank/DDBJ databases">
        <authorList>
            <person name="Dong X."/>
        </authorList>
    </citation>
    <scope>NUCLEOTIDE SEQUENCE</scope>
    <source>
        <strain evidence="12">ZWT</strain>
    </source>
</reference>
<dbReference type="InterPro" id="IPR003838">
    <property type="entry name" value="ABC3_permease_C"/>
</dbReference>
<protein>
    <submittedName>
        <fullName evidence="12">ABC transporter ATP-binding protein/permease</fullName>
    </submittedName>
</protein>
<dbReference type="GO" id="GO:0005886">
    <property type="term" value="C:plasma membrane"/>
    <property type="evidence" value="ECO:0007669"/>
    <property type="project" value="UniProtKB-SubCell"/>
</dbReference>
<evidence type="ECO:0000256" key="4">
    <source>
        <dbReference type="ARBA" id="ARBA00022692"/>
    </source>
</evidence>
<evidence type="ECO:0000256" key="6">
    <source>
        <dbReference type="ARBA" id="ARBA00022840"/>
    </source>
</evidence>
<keyword evidence="3" id="KW-1003">Cell membrane</keyword>
<dbReference type="PANTHER" id="PTHR42798">
    <property type="entry name" value="LIPOPROTEIN-RELEASING SYSTEM ATP-BINDING PROTEIN LOLD"/>
    <property type="match status" value="1"/>
</dbReference>
<evidence type="ECO:0000313" key="12">
    <source>
        <dbReference type="EMBL" id="MCM1991330.1"/>
    </source>
</evidence>
<dbReference type="InterPro" id="IPR017871">
    <property type="entry name" value="ABC_transporter-like_CS"/>
</dbReference>
<keyword evidence="4 10" id="KW-0812">Transmembrane</keyword>
<comment type="subcellular location">
    <subcellularLocation>
        <location evidence="1">Cell inner membrane</location>
        <topology evidence="1">Multi-pass membrane protein</topology>
    </subcellularLocation>
</comment>
<dbReference type="Pfam" id="PF02687">
    <property type="entry name" value="FtsX"/>
    <property type="match status" value="1"/>
</dbReference>
<dbReference type="EMBL" id="JAGSOJ010000003">
    <property type="protein sequence ID" value="MCM1991330.1"/>
    <property type="molecule type" value="Genomic_DNA"/>
</dbReference>
<evidence type="ECO:0000259" key="11">
    <source>
        <dbReference type="PROSITE" id="PS50893"/>
    </source>
</evidence>
<dbReference type="SMART" id="SM00382">
    <property type="entry name" value="AAA"/>
    <property type="match status" value="1"/>
</dbReference>
<dbReference type="PROSITE" id="PS50893">
    <property type="entry name" value="ABC_TRANSPORTER_2"/>
    <property type="match status" value="1"/>
</dbReference>
<dbReference type="AlphaFoldDB" id="A0A9J6P3E9"/>
<dbReference type="InterPro" id="IPR003439">
    <property type="entry name" value="ABC_transporter-like_ATP-bd"/>
</dbReference>
<reference evidence="12" key="1">
    <citation type="journal article" date="2021" name="mSystems">
        <title>Bacteria and Archaea Synergistically Convert Glycine Betaine to Biogenic Methane in the Formosa Cold Seep of the South China Sea.</title>
        <authorList>
            <person name="Li L."/>
            <person name="Zhang W."/>
            <person name="Zhang S."/>
            <person name="Song L."/>
            <person name="Sun Q."/>
            <person name="Zhang H."/>
            <person name="Xiang H."/>
            <person name="Dong X."/>
        </authorList>
    </citation>
    <scope>NUCLEOTIDE SEQUENCE</scope>
    <source>
        <strain evidence="12">ZWT</strain>
    </source>
</reference>
<feature type="domain" description="ABC transporter" evidence="11">
    <location>
        <begin position="2"/>
        <end position="235"/>
    </location>
</feature>
<evidence type="ECO:0000256" key="8">
    <source>
        <dbReference type="ARBA" id="ARBA00023136"/>
    </source>
</evidence>
<evidence type="ECO:0000256" key="9">
    <source>
        <dbReference type="ARBA" id="ARBA00038388"/>
    </source>
</evidence>
<dbReference type="RefSeq" id="WP_250860437.1">
    <property type="nucleotide sequence ID" value="NZ_JAGSOJ010000003.1"/>
</dbReference>
<evidence type="ECO:0000256" key="5">
    <source>
        <dbReference type="ARBA" id="ARBA00022741"/>
    </source>
</evidence>
<dbReference type="CDD" id="cd03255">
    <property type="entry name" value="ABC_MJ0796_LolCDE_FtsE"/>
    <property type="match status" value="1"/>
</dbReference>
<keyword evidence="6 12" id="KW-0067">ATP-binding</keyword>
<comment type="similarity">
    <text evidence="9">Belongs to the ABC transporter superfamily. Macrolide exporter (TC 3.A.1.122) family.</text>
</comment>
<dbReference type="PROSITE" id="PS00211">
    <property type="entry name" value="ABC_TRANSPORTER_1"/>
    <property type="match status" value="1"/>
</dbReference>
<feature type="transmembrane region" description="Helical" evidence="10">
    <location>
        <begin position="530"/>
        <end position="554"/>
    </location>
</feature>
<sequence length="599" mass="67108">MINIDNITKKYGRTTILKNMSYQFRDRGITCILGASGCGKTTLLNLLAGFDTDYNGNITVCNENITSMSGVDLYKYRKNHIGFVFQNYHLINGYTVLENILLAAEINGKSQKENTQKALELLTKLGIESKTNDKTENLSGGQKQRVAIARALINDPQILLADEPTGALDRGTSSQIMDILKEIAMDRLVIVITHDKKICDWADEVISIVDGKIEVISSKQTTAKKQEQKDKITNKSKVSIWKRAVKNFKIHILRYIAVSLAVAIGISSFAVSFSSRNMMEQSIEDFKEKHTAFNNGYVKVDEKQNPFDILSGDERIENVYYQYILKDISIAFENTKVDFIEKIPMPKATGNMSYGVMPRYGQNEIAINPSVAKKLSNNIQTLIGNNIVMKYRDQNINLTISGIYDAGYDDFFISSDIEQSLYDSMEEEPPFSISYDVKNFSDIVSVSNWLKEQNIIAKTAVEQVAALENTFHNLNRLFLILSILVLAIGLFICIVLLTKLTNARFREVGLLAALGYSKGRIREILFAENILLSCTAIIFSTGMLFGINYVYSFVLGKTMMIKPSQVVLTIILTFSTVVLVSTVASLKLIKTEPAEALRK</sequence>
<feature type="transmembrane region" description="Helical" evidence="10">
    <location>
        <begin position="566"/>
        <end position="589"/>
    </location>
</feature>
<keyword evidence="5" id="KW-0547">Nucleotide-binding</keyword>
<dbReference type="InterPro" id="IPR017911">
    <property type="entry name" value="MacB-like_ATP-bd"/>
</dbReference>
<dbReference type="Proteomes" id="UP001056429">
    <property type="component" value="Unassembled WGS sequence"/>
</dbReference>
<evidence type="ECO:0000256" key="3">
    <source>
        <dbReference type="ARBA" id="ARBA00022475"/>
    </source>
</evidence>
<evidence type="ECO:0000313" key="13">
    <source>
        <dbReference type="Proteomes" id="UP001056429"/>
    </source>
</evidence>
<feature type="transmembrane region" description="Helical" evidence="10">
    <location>
        <begin position="252"/>
        <end position="273"/>
    </location>
</feature>
<evidence type="ECO:0000256" key="10">
    <source>
        <dbReference type="SAM" id="Phobius"/>
    </source>
</evidence>
<dbReference type="SUPFAM" id="SSF52540">
    <property type="entry name" value="P-loop containing nucleoside triphosphate hydrolases"/>
    <property type="match status" value="1"/>
</dbReference>
<evidence type="ECO:0000256" key="2">
    <source>
        <dbReference type="ARBA" id="ARBA00022448"/>
    </source>
</evidence>